<evidence type="ECO:0000256" key="3">
    <source>
        <dbReference type="ARBA" id="ARBA00004496"/>
    </source>
</evidence>
<evidence type="ECO:0000256" key="16">
    <source>
        <dbReference type="ARBA" id="ARBA00023242"/>
    </source>
</evidence>
<dbReference type="GO" id="GO:0005743">
    <property type="term" value="C:mitochondrial inner membrane"/>
    <property type="evidence" value="ECO:0007669"/>
    <property type="project" value="UniProtKB-SubCell"/>
</dbReference>
<dbReference type="Gene3D" id="2.30.30.100">
    <property type="match status" value="1"/>
</dbReference>
<keyword evidence="14" id="KW-0472">Membrane</keyword>
<dbReference type="GO" id="GO:0005685">
    <property type="term" value="C:U1 snRNP"/>
    <property type="evidence" value="ECO:0007669"/>
    <property type="project" value="TreeGrafter"/>
</dbReference>
<evidence type="ECO:0000256" key="11">
    <source>
        <dbReference type="ARBA" id="ARBA00022884"/>
    </source>
</evidence>
<dbReference type="PANTHER" id="PTHR10701">
    <property type="entry name" value="SMALL NUCLEAR RIBONUCLEOPROTEIN-ASSOCIATED PROTEIN B AND N"/>
    <property type="match status" value="1"/>
</dbReference>
<keyword evidence="15" id="KW-0508">mRNA splicing</keyword>
<dbReference type="GO" id="GO:0003723">
    <property type="term" value="F:RNA binding"/>
    <property type="evidence" value="ECO:0007669"/>
    <property type="project" value="UniProtKB-KW"/>
</dbReference>
<evidence type="ECO:0000256" key="19">
    <source>
        <dbReference type="SAM" id="MobiDB-lite"/>
    </source>
</evidence>
<dbReference type="InterPro" id="IPR001163">
    <property type="entry name" value="Sm_dom_euk/arc"/>
</dbReference>
<comment type="similarity">
    <text evidence="4 18">Belongs to the mitochondrial pyruvate carrier (MPC) (TC 2.A.105) family.</text>
</comment>
<dbReference type="Proteomes" id="UP001278766">
    <property type="component" value="Unassembled WGS sequence"/>
</dbReference>
<dbReference type="RefSeq" id="XP_062664293.1">
    <property type="nucleotide sequence ID" value="XM_062807081.1"/>
</dbReference>
<keyword evidence="7" id="KW-0963">Cytoplasm</keyword>
<dbReference type="GO" id="GO:0046540">
    <property type="term" value="C:U4/U6 x U5 tri-snRNP complex"/>
    <property type="evidence" value="ECO:0007669"/>
    <property type="project" value="TreeGrafter"/>
</dbReference>
<evidence type="ECO:0000259" key="20">
    <source>
        <dbReference type="PROSITE" id="PS52002"/>
    </source>
</evidence>
<dbReference type="SUPFAM" id="SSF50182">
    <property type="entry name" value="Sm-like ribonucleoproteins"/>
    <property type="match status" value="1"/>
</dbReference>
<name>A0AAE0HQU0_9PEZI</name>
<dbReference type="GO" id="GO:0070990">
    <property type="term" value="F:snRNP binding"/>
    <property type="evidence" value="ECO:0007669"/>
    <property type="project" value="TreeGrafter"/>
</dbReference>
<dbReference type="GeneID" id="87844029"/>
<dbReference type="PANTHER" id="PTHR10701:SF0">
    <property type="entry name" value="SMALL NUCLEAR RIBONUCLEOPROTEIN-ASSOCIATED PROTEIN B"/>
    <property type="match status" value="1"/>
</dbReference>
<dbReference type="SMART" id="SM00651">
    <property type="entry name" value="Sm"/>
    <property type="match status" value="1"/>
</dbReference>
<evidence type="ECO:0000256" key="1">
    <source>
        <dbReference type="ARBA" id="ARBA00004123"/>
    </source>
</evidence>
<comment type="subcellular location">
    <subcellularLocation>
        <location evidence="3">Cytoplasm</location>
    </subcellularLocation>
    <subcellularLocation>
        <location evidence="2 18">Mitochondrion inner membrane</location>
        <topology evidence="2 18">Multi-pass membrane protein</topology>
    </subcellularLocation>
    <subcellularLocation>
        <location evidence="1">Nucleus</location>
    </subcellularLocation>
</comment>
<dbReference type="InterPro" id="IPR005336">
    <property type="entry name" value="MPC"/>
</dbReference>
<dbReference type="Pfam" id="PF01423">
    <property type="entry name" value="LSM"/>
    <property type="match status" value="1"/>
</dbReference>
<evidence type="ECO:0000256" key="5">
    <source>
        <dbReference type="ARBA" id="ARBA00009123"/>
    </source>
</evidence>
<evidence type="ECO:0000256" key="12">
    <source>
        <dbReference type="ARBA" id="ARBA00022989"/>
    </source>
</evidence>
<organism evidence="21 22">
    <name type="scientific">Chaetomium fimeti</name>
    <dbReference type="NCBI Taxonomy" id="1854472"/>
    <lineage>
        <taxon>Eukaryota</taxon>
        <taxon>Fungi</taxon>
        <taxon>Dikarya</taxon>
        <taxon>Ascomycota</taxon>
        <taxon>Pezizomycotina</taxon>
        <taxon>Sordariomycetes</taxon>
        <taxon>Sordariomycetidae</taxon>
        <taxon>Sordariales</taxon>
        <taxon>Chaetomiaceae</taxon>
        <taxon>Chaetomium</taxon>
    </lineage>
</organism>
<dbReference type="PROSITE" id="PS52002">
    <property type="entry name" value="SM"/>
    <property type="match status" value="1"/>
</dbReference>
<dbReference type="GO" id="GO:0005686">
    <property type="term" value="C:U2 snRNP"/>
    <property type="evidence" value="ECO:0007669"/>
    <property type="project" value="TreeGrafter"/>
</dbReference>
<evidence type="ECO:0000256" key="4">
    <source>
        <dbReference type="ARBA" id="ARBA00006416"/>
    </source>
</evidence>
<dbReference type="InterPro" id="IPR047575">
    <property type="entry name" value="Sm"/>
</dbReference>
<evidence type="ECO:0000256" key="14">
    <source>
        <dbReference type="ARBA" id="ARBA00023136"/>
    </source>
</evidence>
<dbReference type="GO" id="GO:0005682">
    <property type="term" value="C:U5 snRNP"/>
    <property type="evidence" value="ECO:0007669"/>
    <property type="project" value="TreeGrafter"/>
</dbReference>
<evidence type="ECO:0000256" key="17">
    <source>
        <dbReference type="ARBA" id="ARBA00023274"/>
    </source>
</evidence>
<keyword evidence="16" id="KW-0539">Nucleus</keyword>
<evidence type="ECO:0000313" key="21">
    <source>
        <dbReference type="EMBL" id="KAK3300779.1"/>
    </source>
</evidence>
<keyword evidence="11" id="KW-0694">RNA-binding</keyword>
<reference evidence="21" key="1">
    <citation type="journal article" date="2023" name="Mol. Phylogenet. Evol.">
        <title>Genome-scale phylogeny and comparative genomics of the fungal order Sordariales.</title>
        <authorList>
            <person name="Hensen N."/>
            <person name="Bonometti L."/>
            <person name="Westerberg I."/>
            <person name="Brannstrom I.O."/>
            <person name="Guillou S."/>
            <person name="Cros-Aarteil S."/>
            <person name="Calhoun S."/>
            <person name="Haridas S."/>
            <person name="Kuo A."/>
            <person name="Mondo S."/>
            <person name="Pangilinan J."/>
            <person name="Riley R."/>
            <person name="LaButti K."/>
            <person name="Andreopoulos B."/>
            <person name="Lipzen A."/>
            <person name="Chen C."/>
            <person name="Yan M."/>
            <person name="Daum C."/>
            <person name="Ng V."/>
            <person name="Clum A."/>
            <person name="Steindorff A."/>
            <person name="Ohm R.A."/>
            <person name="Martin F."/>
            <person name="Silar P."/>
            <person name="Natvig D.O."/>
            <person name="Lalanne C."/>
            <person name="Gautier V."/>
            <person name="Ament-Velasquez S.L."/>
            <person name="Kruys A."/>
            <person name="Hutchinson M.I."/>
            <person name="Powell A.J."/>
            <person name="Barry K."/>
            <person name="Miller A.N."/>
            <person name="Grigoriev I.V."/>
            <person name="Debuchy R."/>
            <person name="Gladieux P."/>
            <person name="Hiltunen Thoren M."/>
            <person name="Johannesson H."/>
        </authorList>
    </citation>
    <scope>NUCLEOTIDE SEQUENCE</scope>
    <source>
        <strain evidence="21">CBS 168.71</strain>
    </source>
</reference>
<comment type="function">
    <text evidence="18">Mediates the uptake of pyruvate into mitochondria.</text>
</comment>
<evidence type="ECO:0000256" key="13">
    <source>
        <dbReference type="ARBA" id="ARBA00023128"/>
    </source>
</evidence>
<dbReference type="GO" id="GO:0006850">
    <property type="term" value="P:pyruvate import into mitochondria"/>
    <property type="evidence" value="ECO:0007669"/>
    <property type="project" value="InterPro"/>
</dbReference>
<dbReference type="GO" id="GO:0071004">
    <property type="term" value="C:U2-type prespliceosome"/>
    <property type="evidence" value="ECO:0007669"/>
    <property type="project" value="TreeGrafter"/>
</dbReference>
<keyword evidence="10 18" id="KW-0999">Mitochondrion inner membrane</keyword>
<evidence type="ECO:0000256" key="9">
    <source>
        <dbReference type="ARBA" id="ARBA00022692"/>
    </source>
</evidence>
<reference evidence="21" key="2">
    <citation type="submission" date="2023-06" db="EMBL/GenBank/DDBJ databases">
        <authorList>
            <consortium name="Lawrence Berkeley National Laboratory"/>
            <person name="Haridas S."/>
            <person name="Hensen N."/>
            <person name="Bonometti L."/>
            <person name="Westerberg I."/>
            <person name="Brannstrom I.O."/>
            <person name="Guillou S."/>
            <person name="Cros-Aarteil S."/>
            <person name="Calhoun S."/>
            <person name="Kuo A."/>
            <person name="Mondo S."/>
            <person name="Pangilinan J."/>
            <person name="Riley R."/>
            <person name="Labutti K."/>
            <person name="Andreopoulos B."/>
            <person name="Lipzen A."/>
            <person name="Chen C."/>
            <person name="Yanf M."/>
            <person name="Daum C."/>
            <person name="Ng V."/>
            <person name="Clum A."/>
            <person name="Steindorff A."/>
            <person name="Ohm R."/>
            <person name="Martin F."/>
            <person name="Silar P."/>
            <person name="Natvig D."/>
            <person name="Lalanne C."/>
            <person name="Gautier V."/>
            <person name="Ament-Velasquez S.L."/>
            <person name="Kruys A."/>
            <person name="Hutchinson M.I."/>
            <person name="Powell A.J."/>
            <person name="Barry K."/>
            <person name="Miller A.N."/>
            <person name="Grigoriev I.V."/>
            <person name="Debuchy R."/>
            <person name="Gladieux P."/>
            <person name="Thoren M.H."/>
            <person name="Johannesson H."/>
        </authorList>
    </citation>
    <scope>NUCLEOTIDE SEQUENCE</scope>
    <source>
        <strain evidence="21">CBS 168.71</strain>
    </source>
</reference>
<evidence type="ECO:0000256" key="10">
    <source>
        <dbReference type="ARBA" id="ARBA00022792"/>
    </source>
</evidence>
<accession>A0AAE0HQU0</accession>
<gene>
    <name evidence="21" type="ORF">B0H64DRAFT_449258</name>
</gene>
<dbReference type="FunFam" id="2.30.30.100:FF:000047">
    <property type="entry name" value="Small nuclear ribonucleoprotein SmB, putative"/>
    <property type="match status" value="1"/>
</dbReference>
<dbReference type="InterPro" id="IPR050914">
    <property type="entry name" value="snRNP_SmB/NAA38-like"/>
</dbReference>
<evidence type="ECO:0000256" key="8">
    <source>
        <dbReference type="ARBA" id="ARBA00022664"/>
    </source>
</evidence>
<comment type="similarity">
    <text evidence="5">Belongs to the snRNP SmB/SmN family.</text>
</comment>
<evidence type="ECO:0000256" key="7">
    <source>
        <dbReference type="ARBA" id="ARBA00022490"/>
    </source>
</evidence>
<dbReference type="EMBL" id="JAUEPN010000001">
    <property type="protein sequence ID" value="KAK3300779.1"/>
    <property type="molecule type" value="Genomic_DNA"/>
</dbReference>
<feature type="region of interest" description="Disordered" evidence="19">
    <location>
        <begin position="45"/>
        <end position="70"/>
    </location>
</feature>
<sequence>MSATNKQGKMINYRMRVTLNDGRQMTGQMLAFDKHMNLVLADTEEFRRSKRKQNKPAAPGASSSATVVEQEEKRTLGLTIVRGAHIVSLSVESPPPADPSARLGKSTGAGITTALTAGPGVARPAGRGAAAPISLAGPAAGVGGTAPPPFPGFPGAPGFPGRGGLSVRAGIWTQIIFQTPERMSDLEDKLPPLNPPNCDEGNASTAFTVKMAAFVKAVNAKIRAHPVLNYVCSTHFWGPVSNFGIPVAAVMDTRKSPDLISAPMTFALCVYSATFMRYALAVTPANYLLFACHFVNEGAQLTQGYRYLQWTQWGGREKAALTGAVDAGKEKVAAVEGKVQELVAKK</sequence>
<proteinExistence type="inferred from homology"/>
<dbReference type="GO" id="GO:0005687">
    <property type="term" value="C:U4 snRNP"/>
    <property type="evidence" value="ECO:0007669"/>
    <property type="project" value="TreeGrafter"/>
</dbReference>
<keyword evidence="22" id="KW-1185">Reference proteome</keyword>
<protein>
    <recommendedName>
        <fullName evidence="18">Mitochondrial pyruvate carrier</fullName>
    </recommendedName>
</protein>
<feature type="domain" description="Sm" evidence="20">
    <location>
        <begin position="2"/>
        <end position="95"/>
    </location>
</feature>
<dbReference type="Pfam" id="PF03650">
    <property type="entry name" value="MPC"/>
    <property type="match status" value="1"/>
</dbReference>
<evidence type="ECO:0000256" key="18">
    <source>
        <dbReference type="RuleBase" id="RU363100"/>
    </source>
</evidence>
<dbReference type="GO" id="GO:0000398">
    <property type="term" value="P:mRNA splicing, via spliceosome"/>
    <property type="evidence" value="ECO:0007669"/>
    <property type="project" value="TreeGrafter"/>
</dbReference>
<keyword evidence="6 18" id="KW-0813">Transport</keyword>
<comment type="caution">
    <text evidence="21">The sequence shown here is derived from an EMBL/GenBank/DDBJ whole genome shotgun (WGS) entry which is preliminary data.</text>
</comment>
<keyword evidence="8" id="KW-0507">mRNA processing</keyword>
<dbReference type="InterPro" id="IPR010920">
    <property type="entry name" value="LSM_dom_sf"/>
</dbReference>
<dbReference type="CDD" id="cd01717">
    <property type="entry name" value="Sm_B"/>
    <property type="match status" value="1"/>
</dbReference>
<keyword evidence="13 18" id="KW-0496">Mitochondrion</keyword>
<keyword evidence="12" id="KW-1133">Transmembrane helix</keyword>
<evidence type="ECO:0000313" key="22">
    <source>
        <dbReference type="Proteomes" id="UP001278766"/>
    </source>
</evidence>
<keyword evidence="17" id="KW-0687">Ribonucleoprotein</keyword>
<evidence type="ECO:0000256" key="2">
    <source>
        <dbReference type="ARBA" id="ARBA00004448"/>
    </source>
</evidence>
<dbReference type="AlphaFoldDB" id="A0AAE0HQU0"/>
<evidence type="ECO:0000256" key="6">
    <source>
        <dbReference type="ARBA" id="ARBA00022448"/>
    </source>
</evidence>
<evidence type="ECO:0000256" key="15">
    <source>
        <dbReference type="ARBA" id="ARBA00023187"/>
    </source>
</evidence>
<dbReference type="GO" id="GO:0071013">
    <property type="term" value="C:catalytic step 2 spliceosome"/>
    <property type="evidence" value="ECO:0007669"/>
    <property type="project" value="TreeGrafter"/>
</dbReference>
<keyword evidence="9" id="KW-0812">Transmembrane</keyword>